<proteinExistence type="predicted"/>
<keyword evidence="3" id="KW-1185">Reference proteome</keyword>
<keyword evidence="1" id="KW-0812">Transmembrane</keyword>
<gene>
    <name evidence="2" type="ORF">NG792_28180</name>
</gene>
<evidence type="ECO:0000313" key="2">
    <source>
        <dbReference type="EMBL" id="MCT7981605.1"/>
    </source>
</evidence>
<keyword evidence="1" id="KW-1133">Transmembrane helix</keyword>
<dbReference type="Proteomes" id="UP001525961">
    <property type="component" value="Unassembled WGS sequence"/>
</dbReference>
<evidence type="ECO:0008006" key="4">
    <source>
        <dbReference type="Google" id="ProtNLM"/>
    </source>
</evidence>
<feature type="transmembrane region" description="Helical" evidence="1">
    <location>
        <begin position="12"/>
        <end position="30"/>
    </location>
</feature>
<name>A0ABT2NJV0_9CYAN</name>
<evidence type="ECO:0000256" key="1">
    <source>
        <dbReference type="SAM" id="Phobius"/>
    </source>
</evidence>
<protein>
    <recommendedName>
        <fullName evidence="4">Transposase</fullName>
    </recommendedName>
</protein>
<keyword evidence="1" id="KW-0472">Membrane</keyword>
<evidence type="ECO:0000313" key="3">
    <source>
        <dbReference type="Proteomes" id="UP001525961"/>
    </source>
</evidence>
<accession>A0ABT2NJV0</accession>
<dbReference type="RefSeq" id="WP_261237762.1">
    <property type="nucleotide sequence ID" value="NZ_JAMXFA010000079.1"/>
</dbReference>
<dbReference type="EMBL" id="JAMXFA010000079">
    <property type="protein sequence ID" value="MCT7981605.1"/>
    <property type="molecule type" value="Genomic_DNA"/>
</dbReference>
<organism evidence="2 3">
    <name type="scientific">Laspinema olomoucense D3b</name>
    <dbReference type="NCBI Taxonomy" id="2953688"/>
    <lineage>
        <taxon>Bacteria</taxon>
        <taxon>Bacillati</taxon>
        <taxon>Cyanobacteriota</taxon>
        <taxon>Cyanophyceae</taxon>
        <taxon>Oscillatoriophycideae</taxon>
        <taxon>Oscillatoriales</taxon>
        <taxon>Laspinemataceae</taxon>
        <taxon>Laspinema</taxon>
        <taxon>Laspinema olomoucense</taxon>
    </lineage>
</organism>
<reference evidence="2 3" key="1">
    <citation type="journal article" date="2022" name="Front. Microbiol.">
        <title>High genomic differentiation and limited gene flow indicate recent cryptic speciation within the genus Laspinema (cyanobacteria).</title>
        <authorList>
            <person name="Stanojkovic A."/>
            <person name="Skoupy S."/>
            <person name="Skaloud P."/>
            <person name="Dvorak P."/>
        </authorList>
    </citation>
    <scope>NUCLEOTIDE SEQUENCE [LARGE SCALE GENOMIC DNA]</scope>
    <source>
        <strain evidence="2 3">D3b</strain>
    </source>
</reference>
<comment type="caution">
    <text evidence="2">The sequence shown here is derived from an EMBL/GenBank/DDBJ whole genome shotgun (WGS) entry which is preliminary data.</text>
</comment>
<sequence>MNNILCNVPHYLNHCFSLLAAMTNLVLPLLKHRRLNRKEKHLLRDLISQLIYFLYLIGEDLDLEMVQKTENKAKLKLTIINGGKND</sequence>